<keyword evidence="1" id="KW-1133">Transmembrane helix</keyword>
<proteinExistence type="predicted"/>
<keyword evidence="3" id="KW-1185">Reference proteome</keyword>
<dbReference type="RefSeq" id="WP_164448062.1">
    <property type="nucleotide sequence ID" value="NZ_SAIY01000005.1"/>
</dbReference>
<name>A0A6M1KY32_9ACTN</name>
<evidence type="ECO:0000256" key="1">
    <source>
        <dbReference type="SAM" id="Phobius"/>
    </source>
</evidence>
<keyword evidence="1" id="KW-0812">Transmembrane</keyword>
<accession>A0A6M1KY32</accession>
<protein>
    <submittedName>
        <fullName evidence="2">Uncharacterized protein</fullName>
    </submittedName>
</protein>
<dbReference type="AlphaFoldDB" id="A0A6M1KY32"/>
<gene>
    <name evidence="2" type="ORF">ENC19_16460</name>
</gene>
<keyword evidence="1" id="KW-0472">Membrane</keyword>
<evidence type="ECO:0000313" key="3">
    <source>
        <dbReference type="Proteomes" id="UP000478148"/>
    </source>
</evidence>
<feature type="transmembrane region" description="Helical" evidence="1">
    <location>
        <begin position="21"/>
        <end position="43"/>
    </location>
</feature>
<comment type="caution">
    <text evidence="2">The sequence shown here is derived from an EMBL/GenBank/DDBJ whole genome shotgun (WGS) entry which is preliminary data.</text>
</comment>
<evidence type="ECO:0000313" key="2">
    <source>
        <dbReference type="EMBL" id="NGM14155.1"/>
    </source>
</evidence>
<feature type="transmembrane region" description="Helical" evidence="1">
    <location>
        <begin position="145"/>
        <end position="163"/>
    </location>
</feature>
<feature type="transmembrane region" description="Helical" evidence="1">
    <location>
        <begin position="121"/>
        <end position="138"/>
    </location>
</feature>
<feature type="transmembrane region" description="Helical" evidence="1">
    <location>
        <begin position="49"/>
        <end position="72"/>
    </location>
</feature>
<feature type="transmembrane region" description="Helical" evidence="1">
    <location>
        <begin position="79"/>
        <end position="101"/>
    </location>
</feature>
<dbReference type="Proteomes" id="UP000478148">
    <property type="component" value="Unassembled WGS sequence"/>
</dbReference>
<reference evidence="2 3" key="1">
    <citation type="submission" date="2020-02" db="EMBL/GenBank/DDBJ databases">
        <title>Draft Genome Sequence of Verrucosispora sp. Strain CWR15, Isolated from Gulf of Mexico Sponge.</title>
        <authorList>
            <person name="Kennedy S.J."/>
            <person name="Cella E."/>
            <person name="Azarian T."/>
            <person name="Baker B.J."/>
            <person name="Shaw L.N."/>
        </authorList>
    </citation>
    <scope>NUCLEOTIDE SEQUENCE [LARGE SCALE GENOMIC DNA]</scope>
    <source>
        <strain evidence="2 3">CWR15</strain>
    </source>
</reference>
<sequence>MGAEPDVAGAWGGPSAPGWRVLGQLGAVWLLGSALLTTAIPALGPLLFVGWRAVLVGLLVVVVLAMGLLWLIARSTASVTVLGARPGLWVLLVFVGGLALARLGWRWTDEVGLGVSSDRTLTMLLGGVPHVLVAGLLLRGWRPRLAAGLTLVGLLGLGVVALARSGPGEVAERLRYAAQDRRAAYVVEVPGYRPVDSAYGGELGAGDFVPADPAAVPPARHVNVIAGPVVGDARGECGQPYLDAAPAVESCATEPGGAVYLRGVVEHGYQVTRGDRGVVVLGSLAVDRDLLRRATRTLRPATAVDLPTEERPADLFVVGLPGYRAQPLGIPRGVGYAPADHTGGVASVRVALHVTFAGQDPCFQAACTSEGAGLTYVRREDSHGYVLRRGDVDVGVTGGVAVGRSLLRDAALTARPASEDELLRALPPPPNRDLLDRLRAWLQTRT</sequence>
<organism evidence="2 3">
    <name type="scientific">Verrucosispora sioxanthis</name>
    <dbReference type="NCBI Taxonomy" id="2499994"/>
    <lineage>
        <taxon>Bacteria</taxon>
        <taxon>Bacillati</taxon>
        <taxon>Actinomycetota</taxon>
        <taxon>Actinomycetes</taxon>
        <taxon>Micromonosporales</taxon>
        <taxon>Micromonosporaceae</taxon>
        <taxon>Micromonospora</taxon>
    </lineage>
</organism>
<dbReference type="EMBL" id="SAIY01000005">
    <property type="protein sequence ID" value="NGM14155.1"/>
    <property type="molecule type" value="Genomic_DNA"/>
</dbReference>